<keyword evidence="2" id="KW-0410">Iron transport</keyword>
<dbReference type="Proteomes" id="UP001377337">
    <property type="component" value="Chromosome"/>
</dbReference>
<dbReference type="EMBL" id="CP147407">
    <property type="protein sequence ID" value="WXB96724.1"/>
    <property type="molecule type" value="Genomic_DNA"/>
</dbReference>
<gene>
    <name evidence="5" type="ORF">WCV65_19670</name>
</gene>
<name>A0ABZ2NGR4_9BACI</name>
<dbReference type="PROSITE" id="PS51257">
    <property type="entry name" value="PROKAR_LIPOPROTEIN"/>
    <property type="match status" value="1"/>
</dbReference>
<evidence type="ECO:0000313" key="6">
    <source>
        <dbReference type="Proteomes" id="UP001377337"/>
    </source>
</evidence>
<accession>A0ABZ2NGR4</accession>
<evidence type="ECO:0000256" key="4">
    <source>
        <dbReference type="SAM" id="SignalP"/>
    </source>
</evidence>
<sequence length="352" mass="39048">MIKKMRLQVFALISILLLGILAGCGANTEGSGSEKKGEVNLYTSRHYETDDALYAEFTKQTGIKVNVVKGEENELIERLSREGEATQGDLFLTSDAGRLHWAKEKNLLQPVESKTLAANVPENLMDKEKEWYGLTKRARVIVYSKDRVNPDQLSTYENLTEPEWKGKVLVRPADNVYNQSLLASFISLNGEEKAKSWAKGIVSNLARSPQGNDRDQARAIVAGEGDVAIMNTYYVGVMLNSEDPEEVKVAEKVGVFFPNQETDGTHVNVSGIGLTKHAKNKENAVKLMEFLSGKEAQGKFAEANYEYPVNPDVQPSELLKSWGDFKAQDLQLSELGKNNADAVKLFNEAGWK</sequence>
<comment type="similarity">
    <text evidence="1">Belongs to the bacterial solute-binding protein 1 family.</text>
</comment>
<keyword evidence="2" id="KW-0813">Transport</keyword>
<dbReference type="PANTHER" id="PTHR30006:SF15">
    <property type="entry name" value="IRON-UTILIZATION PERIPLASMIC PROTEIN"/>
    <property type="match status" value="1"/>
</dbReference>
<keyword evidence="2" id="KW-0406">Ion transport</keyword>
<evidence type="ECO:0000256" key="2">
    <source>
        <dbReference type="ARBA" id="ARBA00022496"/>
    </source>
</evidence>
<reference evidence="5 6" key="1">
    <citation type="submission" date="2024-02" db="EMBL/GenBank/DDBJ databases">
        <title>Seven novel Bacillus-like species.</title>
        <authorList>
            <person name="Liu G."/>
        </authorList>
    </citation>
    <scope>NUCLEOTIDE SEQUENCE [LARGE SCALE GENOMIC DNA]</scope>
    <source>
        <strain evidence="5 6">FJAT-52054</strain>
    </source>
</reference>
<dbReference type="InterPro" id="IPR026045">
    <property type="entry name" value="Ferric-bd"/>
</dbReference>
<organism evidence="5 6">
    <name type="scientific">Metabacillus sediminis</name>
    <dbReference type="NCBI Taxonomy" id="3117746"/>
    <lineage>
        <taxon>Bacteria</taxon>
        <taxon>Bacillati</taxon>
        <taxon>Bacillota</taxon>
        <taxon>Bacilli</taxon>
        <taxon>Bacillales</taxon>
        <taxon>Bacillaceae</taxon>
        <taxon>Metabacillus</taxon>
    </lineage>
</organism>
<keyword evidence="6" id="KW-1185">Reference proteome</keyword>
<dbReference type="PANTHER" id="PTHR30006">
    <property type="entry name" value="THIAMINE-BINDING PERIPLASMIC PROTEIN-RELATED"/>
    <property type="match status" value="1"/>
</dbReference>
<evidence type="ECO:0000313" key="5">
    <source>
        <dbReference type="EMBL" id="WXB96724.1"/>
    </source>
</evidence>
<keyword evidence="2" id="KW-0408">Iron</keyword>
<dbReference type="CDD" id="cd13542">
    <property type="entry name" value="PBP2_FutA1_ilke"/>
    <property type="match status" value="1"/>
</dbReference>
<dbReference type="SUPFAM" id="SSF53850">
    <property type="entry name" value="Periplasmic binding protein-like II"/>
    <property type="match status" value="1"/>
</dbReference>
<proteinExistence type="inferred from homology"/>
<evidence type="ECO:0000256" key="3">
    <source>
        <dbReference type="ARBA" id="ARBA00022729"/>
    </source>
</evidence>
<keyword evidence="3 4" id="KW-0732">Signal</keyword>
<dbReference type="Gene3D" id="3.40.190.10">
    <property type="entry name" value="Periplasmic binding protein-like II"/>
    <property type="match status" value="2"/>
</dbReference>
<dbReference type="Pfam" id="PF13416">
    <property type="entry name" value="SBP_bac_8"/>
    <property type="match status" value="1"/>
</dbReference>
<dbReference type="InterPro" id="IPR006059">
    <property type="entry name" value="SBP"/>
</dbReference>
<feature type="signal peptide" evidence="4">
    <location>
        <begin position="1"/>
        <end position="26"/>
    </location>
</feature>
<dbReference type="RefSeq" id="WP_338778838.1">
    <property type="nucleotide sequence ID" value="NZ_CP147407.1"/>
</dbReference>
<protein>
    <submittedName>
        <fullName evidence="5">Fe(3+) ABC transporter substrate-binding protein</fullName>
    </submittedName>
</protein>
<feature type="chain" id="PRO_5045663835" evidence="4">
    <location>
        <begin position="27"/>
        <end position="352"/>
    </location>
</feature>
<evidence type="ECO:0000256" key="1">
    <source>
        <dbReference type="ARBA" id="ARBA00008520"/>
    </source>
</evidence>
<dbReference type="PIRSF" id="PIRSF002825">
    <property type="entry name" value="CfbpA"/>
    <property type="match status" value="1"/>
</dbReference>